<evidence type="ECO:0000259" key="1">
    <source>
        <dbReference type="PROSITE" id="PS50994"/>
    </source>
</evidence>
<reference evidence="2 3" key="1">
    <citation type="journal article" date="2016" name="Sci. Rep.">
        <title>The Dendrobium catenatum Lindl. genome sequence provides insights into polysaccharide synthase, floral development and adaptive evolution.</title>
        <authorList>
            <person name="Zhang G.Q."/>
            <person name="Xu Q."/>
            <person name="Bian C."/>
            <person name="Tsai W.C."/>
            <person name="Yeh C.M."/>
            <person name="Liu K.W."/>
            <person name="Yoshida K."/>
            <person name="Zhang L.S."/>
            <person name="Chang S.B."/>
            <person name="Chen F."/>
            <person name="Shi Y."/>
            <person name="Su Y.Y."/>
            <person name="Zhang Y.Q."/>
            <person name="Chen L.J."/>
            <person name="Yin Y."/>
            <person name="Lin M."/>
            <person name="Huang H."/>
            <person name="Deng H."/>
            <person name="Wang Z.W."/>
            <person name="Zhu S.L."/>
            <person name="Zhao X."/>
            <person name="Deng C."/>
            <person name="Niu S.C."/>
            <person name="Huang J."/>
            <person name="Wang M."/>
            <person name="Liu G.H."/>
            <person name="Yang H.J."/>
            <person name="Xiao X.J."/>
            <person name="Hsiao Y.Y."/>
            <person name="Wu W.L."/>
            <person name="Chen Y.Y."/>
            <person name="Mitsuda N."/>
            <person name="Ohme-Takagi M."/>
            <person name="Luo Y.B."/>
            <person name="Van de Peer Y."/>
            <person name="Liu Z.J."/>
        </authorList>
    </citation>
    <scope>NUCLEOTIDE SEQUENCE [LARGE SCALE GENOMIC DNA]</scope>
    <source>
        <tissue evidence="2">The whole plant</tissue>
    </source>
</reference>
<proteinExistence type="predicted"/>
<name>A0A2I0VCQ1_9ASPA</name>
<dbReference type="InterPro" id="IPR056924">
    <property type="entry name" value="SH3_Tf2-1"/>
</dbReference>
<dbReference type="PROSITE" id="PS50994">
    <property type="entry name" value="INTEGRASE"/>
    <property type="match status" value="1"/>
</dbReference>
<dbReference type="InterPro" id="IPR012337">
    <property type="entry name" value="RNaseH-like_sf"/>
</dbReference>
<accession>A0A2I0VCQ1</accession>
<keyword evidence="3" id="KW-1185">Reference proteome</keyword>
<reference evidence="2 3" key="2">
    <citation type="journal article" date="2017" name="Nature">
        <title>The Apostasia genome and the evolution of orchids.</title>
        <authorList>
            <person name="Zhang G.Q."/>
            <person name="Liu K.W."/>
            <person name="Li Z."/>
            <person name="Lohaus R."/>
            <person name="Hsiao Y.Y."/>
            <person name="Niu S.C."/>
            <person name="Wang J.Y."/>
            <person name="Lin Y.C."/>
            <person name="Xu Q."/>
            <person name="Chen L.J."/>
            <person name="Yoshida K."/>
            <person name="Fujiwara S."/>
            <person name="Wang Z.W."/>
            <person name="Zhang Y.Q."/>
            <person name="Mitsuda N."/>
            <person name="Wang M."/>
            <person name="Liu G.H."/>
            <person name="Pecoraro L."/>
            <person name="Huang H.X."/>
            <person name="Xiao X.J."/>
            <person name="Lin M."/>
            <person name="Wu X.Y."/>
            <person name="Wu W.L."/>
            <person name="Chen Y.Y."/>
            <person name="Chang S.B."/>
            <person name="Sakamoto S."/>
            <person name="Ohme-Takagi M."/>
            <person name="Yagi M."/>
            <person name="Zeng S.J."/>
            <person name="Shen C.Y."/>
            <person name="Yeh C.M."/>
            <person name="Luo Y.B."/>
            <person name="Tsai W.C."/>
            <person name="Van de Peer Y."/>
            <person name="Liu Z.J."/>
        </authorList>
    </citation>
    <scope>NUCLEOTIDE SEQUENCE [LARGE SCALE GENOMIC DNA]</scope>
    <source>
        <tissue evidence="2">The whole plant</tissue>
    </source>
</reference>
<dbReference type="PANTHER" id="PTHR35046:SF26">
    <property type="entry name" value="RNA-DIRECTED DNA POLYMERASE"/>
    <property type="match status" value="1"/>
</dbReference>
<dbReference type="PANTHER" id="PTHR35046">
    <property type="entry name" value="ZINC KNUCKLE (CCHC-TYPE) FAMILY PROTEIN"/>
    <property type="match status" value="1"/>
</dbReference>
<sequence>MAHFIPCKRTFDALNIAKLFFKEIVRLHGLPRSLTSDRDVKFVSHFWRKLWKTLQTDLKLSSAYHPQTDGQTEVVNRTLASMLRCLVQNHPKAWEEALGQAEFAFNSMPNRSTGQCPFSIVYTKMPNHIVDLTILPKCKSVSATHTATQFSDMLKEVKAKLIDSNSKYKLDQDQHRRYVEFQPGDLVMLRYRKDRFPAGPCPKLNPKKFGPFPILRKINDNAYVIDLPPHITTSSTFNVADIYPYHPPDESITTVSSSALKTSEEGGT</sequence>
<dbReference type="Proteomes" id="UP000233837">
    <property type="component" value="Unassembled WGS sequence"/>
</dbReference>
<feature type="domain" description="Integrase catalytic" evidence="1">
    <location>
        <begin position="1"/>
        <end position="125"/>
    </location>
</feature>
<dbReference type="InterPro" id="IPR001584">
    <property type="entry name" value="Integrase_cat-core"/>
</dbReference>
<dbReference type="SUPFAM" id="SSF53098">
    <property type="entry name" value="Ribonuclease H-like"/>
    <property type="match status" value="1"/>
</dbReference>
<dbReference type="Pfam" id="PF24626">
    <property type="entry name" value="SH3_Tf2-1"/>
    <property type="match status" value="1"/>
</dbReference>
<evidence type="ECO:0000313" key="2">
    <source>
        <dbReference type="EMBL" id="PKU61177.1"/>
    </source>
</evidence>
<organism evidence="2 3">
    <name type="scientific">Dendrobium catenatum</name>
    <dbReference type="NCBI Taxonomy" id="906689"/>
    <lineage>
        <taxon>Eukaryota</taxon>
        <taxon>Viridiplantae</taxon>
        <taxon>Streptophyta</taxon>
        <taxon>Embryophyta</taxon>
        <taxon>Tracheophyta</taxon>
        <taxon>Spermatophyta</taxon>
        <taxon>Magnoliopsida</taxon>
        <taxon>Liliopsida</taxon>
        <taxon>Asparagales</taxon>
        <taxon>Orchidaceae</taxon>
        <taxon>Epidendroideae</taxon>
        <taxon>Malaxideae</taxon>
        <taxon>Dendrobiinae</taxon>
        <taxon>Dendrobium</taxon>
    </lineage>
</organism>
<dbReference type="AlphaFoldDB" id="A0A2I0VCQ1"/>
<dbReference type="EMBL" id="KZ504778">
    <property type="protein sequence ID" value="PKU61177.1"/>
    <property type="molecule type" value="Genomic_DNA"/>
</dbReference>
<gene>
    <name evidence="2" type="ORF">MA16_Dca028665</name>
</gene>
<dbReference type="GO" id="GO:0003676">
    <property type="term" value="F:nucleic acid binding"/>
    <property type="evidence" value="ECO:0007669"/>
    <property type="project" value="InterPro"/>
</dbReference>
<protein>
    <recommendedName>
        <fullName evidence="1">Integrase catalytic domain-containing protein</fullName>
    </recommendedName>
</protein>
<dbReference type="Gene3D" id="3.30.420.10">
    <property type="entry name" value="Ribonuclease H-like superfamily/Ribonuclease H"/>
    <property type="match status" value="1"/>
</dbReference>
<dbReference type="InterPro" id="IPR036397">
    <property type="entry name" value="RNaseH_sf"/>
</dbReference>
<dbReference type="GO" id="GO:0015074">
    <property type="term" value="P:DNA integration"/>
    <property type="evidence" value="ECO:0007669"/>
    <property type="project" value="InterPro"/>
</dbReference>
<evidence type="ECO:0000313" key="3">
    <source>
        <dbReference type="Proteomes" id="UP000233837"/>
    </source>
</evidence>